<feature type="compositionally biased region" description="Basic and acidic residues" evidence="1">
    <location>
        <begin position="46"/>
        <end position="58"/>
    </location>
</feature>
<dbReference type="AlphaFoldDB" id="A0A5A7QMP9"/>
<organism evidence="2 3">
    <name type="scientific">Striga asiatica</name>
    <name type="common">Asiatic witchweed</name>
    <name type="synonym">Buchnera asiatica</name>
    <dbReference type="NCBI Taxonomy" id="4170"/>
    <lineage>
        <taxon>Eukaryota</taxon>
        <taxon>Viridiplantae</taxon>
        <taxon>Streptophyta</taxon>
        <taxon>Embryophyta</taxon>
        <taxon>Tracheophyta</taxon>
        <taxon>Spermatophyta</taxon>
        <taxon>Magnoliopsida</taxon>
        <taxon>eudicotyledons</taxon>
        <taxon>Gunneridae</taxon>
        <taxon>Pentapetalae</taxon>
        <taxon>asterids</taxon>
        <taxon>lamiids</taxon>
        <taxon>Lamiales</taxon>
        <taxon>Orobanchaceae</taxon>
        <taxon>Buchnereae</taxon>
        <taxon>Striga</taxon>
    </lineage>
</organism>
<evidence type="ECO:0000313" key="2">
    <source>
        <dbReference type="EMBL" id="GER46673.1"/>
    </source>
</evidence>
<protein>
    <submittedName>
        <fullName evidence="2">Aldehyde dehydrogenase 11A3</fullName>
    </submittedName>
</protein>
<reference evidence="3" key="1">
    <citation type="journal article" date="2019" name="Curr. Biol.">
        <title>Genome Sequence of Striga asiatica Provides Insight into the Evolution of Plant Parasitism.</title>
        <authorList>
            <person name="Yoshida S."/>
            <person name="Kim S."/>
            <person name="Wafula E.K."/>
            <person name="Tanskanen J."/>
            <person name="Kim Y.M."/>
            <person name="Honaas L."/>
            <person name="Yang Z."/>
            <person name="Spallek T."/>
            <person name="Conn C.E."/>
            <person name="Ichihashi Y."/>
            <person name="Cheong K."/>
            <person name="Cui S."/>
            <person name="Der J.P."/>
            <person name="Gundlach H."/>
            <person name="Jiao Y."/>
            <person name="Hori C."/>
            <person name="Ishida J.K."/>
            <person name="Kasahara H."/>
            <person name="Kiba T."/>
            <person name="Kim M.S."/>
            <person name="Koo N."/>
            <person name="Laohavisit A."/>
            <person name="Lee Y.H."/>
            <person name="Lumba S."/>
            <person name="McCourt P."/>
            <person name="Mortimer J.C."/>
            <person name="Mutuku J.M."/>
            <person name="Nomura T."/>
            <person name="Sasaki-Sekimoto Y."/>
            <person name="Seto Y."/>
            <person name="Wang Y."/>
            <person name="Wakatake T."/>
            <person name="Sakakibara H."/>
            <person name="Demura T."/>
            <person name="Yamaguchi S."/>
            <person name="Yoneyama K."/>
            <person name="Manabe R.I."/>
            <person name="Nelson D.C."/>
            <person name="Schulman A.H."/>
            <person name="Timko M.P."/>
            <person name="dePamphilis C.W."/>
            <person name="Choi D."/>
            <person name="Shirasu K."/>
        </authorList>
    </citation>
    <scope>NUCLEOTIDE SEQUENCE [LARGE SCALE GENOMIC DNA]</scope>
    <source>
        <strain evidence="3">cv. UVA1</strain>
    </source>
</reference>
<feature type="compositionally biased region" description="Basic and acidic residues" evidence="1">
    <location>
        <begin position="66"/>
        <end position="98"/>
    </location>
</feature>
<feature type="region of interest" description="Disordered" evidence="1">
    <location>
        <begin position="46"/>
        <end position="106"/>
    </location>
</feature>
<keyword evidence="3" id="KW-1185">Reference proteome</keyword>
<dbReference type="Proteomes" id="UP000325081">
    <property type="component" value="Unassembled WGS sequence"/>
</dbReference>
<accession>A0A5A7QMP9</accession>
<comment type="caution">
    <text evidence="2">The sequence shown here is derived from an EMBL/GenBank/DDBJ whole genome shotgun (WGS) entry which is preliminary data.</text>
</comment>
<evidence type="ECO:0000256" key="1">
    <source>
        <dbReference type="SAM" id="MobiDB-lite"/>
    </source>
</evidence>
<gene>
    <name evidence="2" type="ORF">STAS_23731</name>
</gene>
<name>A0A5A7QMP9_STRAF</name>
<sequence length="106" mass="11183">MDTYGPQGVEETVNCVDEHKSVVENGGIREFDVVDGYLFRLAGGHDEVADGGEGRDCGGEGQGEEGLGREREGGEVKEEVGERRLTESGEGGVRRGEDGEGGGGRR</sequence>
<dbReference type="EMBL" id="BKCP01007626">
    <property type="protein sequence ID" value="GER46673.1"/>
    <property type="molecule type" value="Genomic_DNA"/>
</dbReference>
<evidence type="ECO:0000313" key="3">
    <source>
        <dbReference type="Proteomes" id="UP000325081"/>
    </source>
</evidence>
<proteinExistence type="predicted"/>